<dbReference type="EMBL" id="MU795379">
    <property type="protein sequence ID" value="KAJ3806787.1"/>
    <property type="molecule type" value="Genomic_DNA"/>
</dbReference>
<evidence type="ECO:0000313" key="2">
    <source>
        <dbReference type="Proteomes" id="UP001163835"/>
    </source>
</evidence>
<accession>A0ACC1TPZ8</accession>
<dbReference type="Proteomes" id="UP001163835">
    <property type="component" value="Unassembled WGS sequence"/>
</dbReference>
<keyword evidence="2" id="KW-1185">Reference proteome</keyword>
<protein>
    <submittedName>
        <fullName evidence="1">Uncharacterized protein</fullName>
    </submittedName>
</protein>
<comment type="caution">
    <text evidence="1">The sequence shown here is derived from an EMBL/GenBank/DDBJ whole genome shotgun (WGS) entry which is preliminary data.</text>
</comment>
<organism evidence="1 2">
    <name type="scientific">Lentinula aff. lateritia</name>
    <dbReference type="NCBI Taxonomy" id="2804960"/>
    <lineage>
        <taxon>Eukaryota</taxon>
        <taxon>Fungi</taxon>
        <taxon>Dikarya</taxon>
        <taxon>Basidiomycota</taxon>
        <taxon>Agaricomycotina</taxon>
        <taxon>Agaricomycetes</taxon>
        <taxon>Agaricomycetidae</taxon>
        <taxon>Agaricales</taxon>
        <taxon>Marasmiineae</taxon>
        <taxon>Omphalotaceae</taxon>
        <taxon>Lentinula</taxon>
    </lineage>
</organism>
<name>A0ACC1TPZ8_9AGAR</name>
<gene>
    <name evidence="1" type="ORF">F5876DRAFT_80349</name>
</gene>
<proteinExistence type="predicted"/>
<evidence type="ECO:0000313" key="1">
    <source>
        <dbReference type="EMBL" id="KAJ3806787.1"/>
    </source>
</evidence>
<sequence>MTTILLRVIEWREPNENFSRGTLMLLQGLNAQWFTLPDSSEPNILKAQRLNQECRNSRRKTGTYRLKDNGTENRTTAVRSPTFRRGTFWTCVVTVLCRLFGNHRFTFLITLPLVLAYLVQKYFPSARLPKKLIGMSCTTMGVICSCALPDLFAPLRAINCNADYYVSLCGRTEAAPTETVPTYNDALFGPTTSAQFPYPPPPAATTTMTATQSEQEFSVLQVPVLLDSPSRKFLPLDFALANNGAKVLPALTSPTEGSSPLSYVAGLISVLRGYDKTQMHMNPPRVVLEEEVFLSNCWKFAGSQGHIAIALSDSIIWNRFTIHFPNGDPGINLRQAPRVISMQALVLQENILLEEHRLQTAWEDFIVVEQLLDPSIFNSSTAFMEVARIVNMPSEGGQQMFSTETPVQTSVVLVQILDNWGDTSTCLHRISFHSDTLD</sequence>
<reference evidence="1" key="1">
    <citation type="submission" date="2022-09" db="EMBL/GenBank/DDBJ databases">
        <title>A Global Phylogenomic Analysis of the Shiitake Genus Lentinula.</title>
        <authorList>
            <consortium name="DOE Joint Genome Institute"/>
            <person name="Sierra-Patev S."/>
            <person name="Min B."/>
            <person name="Naranjo-Ortiz M."/>
            <person name="Looney B."/>
            <person name="Konkel Z."/>
            <person name="Slot J.C."/>
            <person name="Sakamoto Y."/>
            <person name="Steenwyk J.L."/>
            <person name="Rokas A."/>
            <person name="Carro J."/>
            <person name="Camarero S."/>
            <person name="Ferreira P."/>
            <person name="Molpeceres G."/>
            <person name="Ruiz-Duenas F.J."/>
            <person name="Serrano A."/>
            <person name="Henrissat B."/>
            <person name="Drula E."/>
            <person name="Hughes K.W."/>
            <person name="Mata J.L."/>
            <person name="Ishikawa N.K."/>
            <person name="Vargas-Isla R."/>
            <person name="Ushijima S."/>
            <person name="Smith C.A."/>
            <person name="Ahrendt S."/>
            <person name="Andreopoulos W."/>
            <person name="He G."/>
            <person name="Labutti K."/>
            <person name="Lipzen A."/>
            <person name="Ng V."/>
            <person name="Riley R."/>
            <person name="Sandor L."/>
            <person name="Barry K."/>
            <person name="Martinez A.T."/>
            <person name="Xiao Y."/>
            <person name="Gibbons J.G."/>
            <person name="Terashima K."/>
            <person name="Grigoriev I.V."/>
            <person name="Hibbett D.S."/>
        </authorList>
    </citation>
    <scope>NUCLEOTIDE SEQUENCE</scope>
    <source>
        <strain evidence="1">TMI1499</strain>
    </source>
</reference>